<dbReference type="Pfam" id="PF00001">
    <property type="entry name" value="7tm_1"/>
    <property type="match status" value="1"/>
</dbReference>
<dbReference type="Proteomes" id="UP001209878">
    <property type="component" value="Unassembled WGS sequence"/>
</dbReference>
<evidence type="ECO:0000256" key="5">
    <source>
        <dbReference type="ARBA" id="ARBA00023136"/>
    </source>
</evidence>
<name>A0AAD9L3L5_RIDPI</name>
<sequence length="394" mass="44402">MENTSVGVADGNYMLTFLQLQKSAVLSYVLTSLVCIVGIAAVVANVLLFVTFARSKRLEQPFNYPLVSLAVADVIGAIFWVLPSVAPTIEWRWTLGYSVCQMQGVMATLCYALNAHTLTFVCVERFLAVWWPSKHREVFTHSATLWLLATVWVMDFVVALFPVMGWGKLVYVQSQLQCAFDHSKSVSQLSFTFAVVYAIPFVAVAILYGYSLAKVVQLRRRAGSDGVVILETSKDARKETYADKFHRQEKRLAAARTNAAKKNKMAAKNKMADMSSEDSSGESDNEAAVTSYVDWSMQQKARRRVKNGMYVLKRRDFRALVTMFVTWLIYVTLWLPYVIVNYLWTYQPGSVSAEMYAGATFISFVGTAYKPFVYVFNKHFRHDLKLALGQKGEG</sequence>
<keyword evidence="6 8" id="KW-0675">Receptor</keyword>
<evidence type="ECO:0000256" key="4">
    <source>
        <dbReference type="ARBA" id="ARBA00023040"/>
    </source>
</evidence>
<dbReference type="CDD" id="cd00637">
    <property type="entry name" value="7tm_classA_rhodopsin-like"/>
    <property type="match status" value="1"/>
</dbReference>
<feature type="transmembrane region" description="Helical" evidence="9">
    <location>
        <begin position="144"/>
        <end position="166"/>
    </location>
</feature>
<dbReference type="Gene3D" id="1.20.1070.10">
    <property type="entry name" value="Rhodopsin 7-helix transmembrane proteins"/>
    <property type="match status" value="1"/>
</dbReference>
<comment type="caution">
    <text evidence="11">The sequence shown here is derived from an EMBL/GenBank/DDBJ whole genome shotgun (WGS) entry which is preliminary data.</text>
</comment>
<keyword evidence="3 9" id="KW-1133">Transmembrane helix</keyword>
<evidence type="ECO:0000313" key="12">
    <source>
        <dbReference type="Proteomes" id="UP001209878"/>
    </source>
</evidence>
<evidence type="ECO:0000256" key="3">
    <source>
        <dbReference type="ARBA" id="ARBA00022989"/>
    </source>
</evidence>
<feature type="transmembrane region" description="Helical" evidence="9">
    <location>
        <begin position="25"/>
        <end position="50"/>
    </location>
</feature>
<dbReference type="AlphaFoldDB" id="A0AAD9L3L5"/>
<comment type="similarity">
    <text evidence="8">Belongs to the G-protein coupled receptor 1 family.</text>
</comment>
<dbReference type="GO" id="GO:0016020">
    <property type="term" value="C:membrane"/>
    <property type="evidence" value="ECO:0007669"/>
    <property type="project" value="UniProtKB-SubCell"/>
</dbReference>
<protein>
    <recommendedName>
        <fullName evidence="10">G-protein coupled receptors family 1 profile domain-containing protein</fullName>
    </recommendedName>
</protein>
<accession>A0AAD9L3L5</accession>
<dbReference type="PANTHER" id="PTHR24240">
    <property type="entry name" value="OPSIN"/>
    <property type="match status" value="1"/>
</dbReference>
<gene>
    <name evidence="11" type="ORF">NP493_339g00013</name>
</gene>
<dbReference type="EMBL" id="JAODUO010000338">
    <property type="protein sequence ID" value="KAK2182734.1"/>
    <property type="molecule type" value="Genomic_DNA"/>
</dbReference>
<dbReference type="InterPro" id="IPR017452">
    <property type="entry name" value="GPCR_Rhodpsn_7TM"/>
</dbReference>
<keyword evidence="5 9" id="KW-0472">Membrane</keyword>
<dbReference type="PROSITE" id="PS50262">
    <property type="entry name" value="G_PROTEIN_RECEP_F1_2"/>
    <property type="match status" value="1"/>
</dbReference>
<dbReference type="SUPFAM" id="SSF81321">
    <property type="entry name" value="Family A G protein-coupled receptor-like"/>
    <property type="match status" value="1"/>
</dbReference>
<evidence type="ECO:0000256" key="1">
    <source>
        <dbReference type="ARBA" id="ARBA00004141"/>
    </source>
</evidence>
<proteinExistence type="inferred from homology"/>
<feature type="transmembrane region" description="Helical" evidence="9">
    <location>
        <begin position="186"/>
        <end position="210"/>
    </location>
</feature>
<dbReference type="InterPro" id="IPR050125">
    <property type="entry name" value="GPCR_opsins"/>
</dbReference>
<keyword evidence="4 8" id="KW-0297">G-protein coupled receptor</keyword>
<feature type="transmembrane region" description="Helical" evidence="9">
    <location>
        <begin position="319"/>
        <end position="344"/>
    </location>
</feature>
<feature type="transmembrane region" description="Helical" evidence="9">
    <location>
        <begin position="62"/>
        <end position="82"/>
    </location>
</feature>
<evidence type="ECO:0000256" key="9">
    <source>
        <dbReference type="SAM" id="Phobius"/>
    </source>
</evidence>
<dbReference type="GO" id="GO:0004930">
    <property type="term" value="F:G protein-coupled receptor activity"/>
    <property type="evidence" value="ECO:0007669"/>
    <property type="project" value="UniProtKB-KW"/>
</dbReference>
<evidence type="ECO:0000256" key="8">
    <source>
        <dbReference type="RuleBase" id="RU000688"/>
    </source>
</evidence>
<reference evidence="11" key="1">
    <citation type="journal article" date="2023" name="Mol. Biol. Evol.">
        <title>Third-Generation Sequencing Reveals the Adaptive Role of the Epigenome in Three Deep-Sea Polychaetes.</title>
        <authorList>
            <person name="Perez M."/>
            <person name="Aroh O."/>
            <person name="Sun Y."/>
            <person name="Lan Y."/>
            <person name="Juniper S.K."/>
            <person name="Young C.R."/>
            <person name="Angers B."/>
            <person name="Qian P.Y."/>
        </authorList>
    </citation>
    <scope>NUCLEOTIDE SEQUENCE</scope>
    <source>
        <strain evidence="11">R07B-5</strain>
    </source>
</reference>
<feature type="transmembrane region" description="Helical" evidence="9">
    <location>
        <begin position="102"/>
        <end position="123"/>
    </location>
</feature>
<keyword evidence="7 8" id="KW-0807">Transducer</keyword>
<feature type="domain" description="G-protein coupled receptors family 1 profile" evidence="10">
    <location>
        <begin position="44"/>
        <end position="374"/>
    </location>
</feature>
<dbReference type="PROSITE" id="PS00237">
    <property type="entry name" value="G_PROTEIN_RECEP_F1_1"/>
    <property type="match status" value="1"/>
</dbReference>
<comment type="subcellular location">
    <subcellularLocation>
        <location evidence="1">Membrane</location>
        <topology evidence="1">Multi-pass membrane protein</topology>
    </subcellularLocation>
</comment>
<evidence type="ECO:0000256" key="2">
    <source>
        <dbReference type="ARBA" id="ARBA00022692"/>
    </source>
</evidence>
<evidence type="ECO:0000256" key="7">
    <source>
        <dbReference type="ARBA" id="ARBA00023224"/>
    </source>
</evidence>
<evidence type="ECO:0000259" key="10">
    <source>
        <dbReference type="PROSITE" id="PS50262"/>
    </source>
</evidence>
<keyword evidence="12" id="KW-1185">Reference proteome</keyword>
<evidence type="ECO:0000256" key="6">
    <source>
        <dbReference type="ARBA" id="ARBA00023170"/>
    </source>
</evidence>
<feature type="transmembrane region" description="Helical" evidence="9">
    <location>
        <begin position="356"/>
        <end position="376"/>
    </location>
</feature>
<dbReference type="PRINTS" id="PR00237">
    <property type="entry name" value="GPCRRHODOPSN"/>
</dbReference>
<evidence type="ECO:0000313" key="11">
    <source>
        <dbReference type="EMBL" id="KAK2182734.1"/>
    </source>
</evidence>
<keyword evidence="2 8" id="KW-0812">Transmembrane</keyword>
<dbReference type="InterPro" id="IPR000276">
    <property type="entry name" value="GPCR_Rhodpsn"/>
</dbReference>
<organism evidence="11 12">
    <name type="scientific">Ridgeia piscesae</name>
    <name type="common">Tubeworm</name>
    <dbReference type="NCBI Taxonomy" id="27915"/>
    <lineage>
        <taxon>Eukaryota</taxon>
        <taxon>Metazoa</taxon>
        <taxon>Spiralia</taxon>
        <taxon>Lophotrochozoa</taxon>
        <taxon>Annelida</taxon>
        <taxon>Polychaeta</taxon>
        <taxon>Sedentaria</taxon>
        <taxon>Canalipalpata</taxon>
        <taxon>Sabellida</taxon>
        <taxon>Siboglinidae</taxon>
        <taxon>Ridgeia</taxon>
    </lineage>
</organism>